<sequence length="167" mass="18062">MENHSLSISNTPETPCLPLKVKIFAPNIEQMHVVDHLKGCPSEEKRNVLVESARLARGNIQDLAELNVGEFDAVIFPGGFGVAKNLCSWAVEGKNCTVNALVKSTLEAFHSAKKPIGLCCISPVLAAKVFPGCEVTVGQRKNIDGRLQFFCSETSIATGPVVKWNLD</sequence>
<dbReference type="OrthoDB" id="543156at2759"/>
<comment type="caution">
    <text evidence="1">The sequence shown here is derived from an EMBL/GenBank/DDBJ whole genome shotgun (WGS) entry which is preliminary data.</text>
</comment>
<evidence type="ECO:0000313" key="2">
    <source>
        <dbReference type="Proteomes" id="UP001142489"/>
    </source>
</evidence>
<dbReference type="Proteomes" id="UP001142489">
    <property type="component" value="Unassembled WGS sequence"/>
</dbReference>
<dbReference type="SUPFAM" id="SSF52317">
    <property type="entry name" value="Class I glutamine amidotransferase-like"/>
    <property type="match status" value="1"/>
</dbReference>
<dbReference type="EMBL" id="JAPFRF010000010">
    <property type="protein sequence ID" value="KAJ7319919.1"/>
    <property type="molecule type" value="Genomic_DNA"/>
</dbReference>
<dbReference type="PANTHER" id="PTHR10224:SF5">
    <property type="entry name" value="GLUTAMINE AMIDOTRANSFERASE LIKE CLASS 1 DOMAIN CONTAINING 3A-LIKE1-RELATED"/>
    <property type="match status" value="1"/>
</dbReference>
<gene>
    <name evidence="1" type="ORF">JRQ81_019430</name>
</gene>
<organism evidence="1 2">
    <name type="scientific">Phrynocephalus forsythii</name>
    <dbReference type="NCBI Taxonomy" id="171643"/>
    <lineage>
        <taxon>Eukaryota</taxon>
        <taxon>Metazoa</taxon>
        <taxon>Chordata</taxon>
        <taxon>Craniata</taxon>
        <taxon>Vertebrata</taxon>
        <taxon>Euteleostomi</taxon>
        <taxon>Lepidosauria</taxon>
        <taxon>Squamata</taxon>
        <taxon>Bifurcata</taxon>
        <taxon>Unidentata</taxon>
        <taxon>Episquamata</taxon>
        <taxon>Toxicofera</taxon>
        <taxon>Iguania</taxon>
        <taxon>Acrodonta</taxon>
        <taxon>Agamidae</taxon>
        <taxon>Agaminae</taxon>
        <taxon>Phrynocephalus</taxon>
    </lineage>
</organism>
<dbReference type="AlphaFoldDB" id="A0A9Q0XMD3"/>
<protein>
    <recommendedName>
        <fullName evidence="3">DJ-1/PfpI domain-containing protein</fullName>
    </recommendedName>
</protein>
<keyword evidence="2" id="KW-1185">Reference proteome</keyword>
<accession>A0A9Q0XMD3</accession>
<proteinExistence type="predicted"/>
<name>A0A9Q0XMD3_9SAUR</name>
<evidence type="ECO:0000313" key="1">
    <source>
        <dbReference type="EMBL" id="KAJ7319919.1"/>
    </source>
</evidence>
<evidence type="ECO:0008006" key="3">
    <source>
        <dbReference type="Google" id="ProtNLM"/>
    </source>
</evidence>
<reference evidence="1" key="1">
    <citation type="journal article" date="2023" name="DNA Res.">
        <title>Chromosome-level genome assembly of Phrynocephalus forsythii using third-generation DNA sequencing and Hi-C analysis.</title>
        <authorList>
            <person name="Qi Y."/>
            <person name="Zhao W."/>
            <person name="Zhao Y."/>
            <person name="Niu C."/>
            <person name="Cao S."/>
            <person name="Zhang Y."/>
        </authorList>
    </citation>
    <scope>NUCLEOTIDE SEQUENCE</scope>
    <source>
        <tissue evidence="1">Muscle</tissue>
    </source>
</reference>
<dbReference type="InterPro" id="IPR029062">
    <property type="entry name" value="Class_I_gatase-like"/>
</dbReference>
<dbReference type="PANTHER" id="PTHR10224">
    <property type="entry name" value="ES1 PROTEIN HOMOLOG, MITOCHONDRIAL"/>
    <property type="match status" value="1"/>
</dbReference>
<dbReference type="Gene3D" id="3.40.50.880">
    <property type="match status" value="1"/>
</dbReference>